<dbReference type="GO" id="GO:0016887">
    <property type="term" value="F:ATP hydrolysis activity"/>
    <property type="evidence" value="ECO:0007669"/>
    <property type="project" value="InterPro"/>
</dbReference>
<evidence type="ECO:0000256" key="2">
    <source>
        <dbReference type="ARBA" id="ARBA00005378"/>
    </source>
</evidence>
<comment type="subcellular location">
    <subcellularLocation>
        <location evidence="1">Nucleus</location>
    </subcellularLocation>
</comment>
<dbReference type="GO" id="GO:0005663">
    <property type="term" value="C:DNA replication factor C complex"/>
    <property type="evidence" value="ECO:0007669"/>
    <property type="project" value="EnsemblFungi"/>
</dbReference>
<dbReference type="CDD" id="cd18140">
    <property type="entry name" value="HLD_clamp_RFC"/>
    <property type="match status" value="1"/>
</dbReference>
<protein>
    <recommendedName>
        <fullName evidence="8">AAA+ ATPase domain-containing protein</fullName>
    </recommendedName>
</protein>
<dbReference type="Pfam" id="PF08542">
    <property type="entry name" value="Rep_fac_C"/>
    <property type="match status" value="1"/>
</dbReference>
<dbReference type="CDD" id="cd00009">
    <property type="entry name" value="AAA"/>
    <property type="match status" value="1"/>
</dbReference>
<name>U1G4L7_ENDPU</name>
<comment type="similarity">
    <text evidence="2">Belongs to the activator 1 small subunits family.</text>
</comment>
<dbReference type="SUPFAM" id="SSF52540">
    <property type="entry name" value="P-loop containing nucleoside triphosphate hydrolases"/>
    <property type="match status" value="1"/>
</dbReference>
<keyword evidence="10" id="KW-1185">Reference proteome</keyword>
<dbReference type="GO" id="GO:0003689">
    <property type="term" value="F:DNA clamp loader activity"/>
    <property type="evidence" value="ECO:0007669"/>
    <property type="project" value="EnsemblFungi"/>
</dbReference>
<keyword evidence="3" id="KW-0235">DNA replication</keyword>
<dbReference type="InterPro" id="IPR003593">
    <property type="entry name" value="AAA+_ATPase"/>
</dbReference>
<dbReference type="GO" id="GO:0031389">
    <property type="term" value="C:Rad17 RFC-like complex"/>
    <property type="evidence" value="ECO:0007669"/>
    <property type="project" value="EnsemblFungi"/>
</dbReference>
<dbReference type="PANTHER" id="PTHR11669:SF20">
    <property type="entry name" value="REPLICATION FACTOR C SUBUNIT 4"/>
    <property type="match status" value="1"/>
</dbReference>
<dbReference type="GO" id="GO:0003677">
    <property type="term" value="F:DNA binding"/>
    <property type="evidence" value="ECO:0007669"/>
    <property type="project" value="InterPro"/>
</dbReference>
<dbReference type="Pfam" id="PF00004">
    <property type="entry name" value="AAA"/>
    <property type="match status" value="1"/>
</dbReference>
<dbReference type="GO" id="GO:0031391">
    <property type="term" value="C:Elg1 RFC-like complex"/>
    <property type="evidence" value="ECO:0007669"/>
    <property type="project" value="EnsemblFungi"/>
</dbReference>
<dbReference type="Gene3D" id="3.40.50.300">
    <property type="entry name" value="P-loop containing nucleotide triphosphate hydrolases"/>
    <property type="match status" value="1"/>
</dbReference>
<dbReference type="FunFam" id="1.20.272.10:FF:000011">
    <property type="entry name" value="Replication factor C subunit 2"/>
    <property type="match status" value="1"/>
</dbReference>
<dbReference type="SMART" id="SM00382">
    <property type="entry name" value="AAA"/>
    <property type="match status" value="1"/>
</dbReference>
<sequence length="383" mass="42053">MANFFDNKARAANAASSSSSKPKQSSATAERAQPWVEKYRPKDLSEVKAQDHVVDVLRRMLNYGNLPHLLLYGPPGNGKTSTIIALCRELYGPLLYNSRVLTLNASDDRGISIIRTKVKDFSRLQLSNAPISEEYRKLYPCPPFRICVLDEADALSQDAQAALRRVMEIHSTTTRCSKFRFKTLAGVDASARLAEIAVKEDVKYEDGVIQRLLEVSEGDMRRAVTYLQSSFNLTSAGATASAKGKRGKKLVQSDDSDEEMTDAPSRTAPVIVTIRTVEEVAGVIATSVIQDLVSAMQPSKRGAIYETVSKQITAMVADGWSANQVLSQLYTLLIADETLDSRKKLKIFAIFSEVDKSLVDGSDEHLTALDLALRVASVLGEMK</sequence>
<dbReference type="InterPro" id="IPR050238">
    <property type="entry name" value="DNA_Rep/Repair_Clamp_Loader"/>
</dbReference>
<dbReference type="PANTHER" id="PTHR11669">
    <property type="entry name" value="REPLICATION FACTOR C / DNA POLYMERASE III GAMMA-TAU SUBUNIT"/>
    <property type="match status" value="1"/>
</dbReference>
<feature type="region of interest" description="Disordered" evidence="7">
    <location>
        <begin position="244"/>
        <end position="264"/>
    </location>
</feature>
<evidence type="ECO:0000256" key="7">
    <source>
        <dbReference type="SAM" id="MobiDB-lite"/>
    </source>
</evidence>
<dbReference type="GO" id="GO:0070914">
    <property type="term" value="P:UV-damage excision repair"/>
    <property type="evidence" value="ECO:0007669"/>
    <property type="project" value="EnsemblFungi"/>
</dbReference>
<dbReference type="AlphaFoldDB" id="U1G4L7"/>
<dbReference type="InterPro" id="IPR027417">
    <property type="entry name" value="P-loop_NTPase"/>
</dbReference>
<evidence type="ECO:0000256" key="4">
    <source>
        <dbReference type="ARBA" id="ARBA00022741"/>
    </source>
</evidence>
<dbReference type="GeneID" id="19237198"/>
<dbReference type="GO" id="GO:0003682">
    <property type="term" value="F:chromatin binding"/>
    <property type="evidence" value="ECO:0007669"/>
    <property type="project" value="EnsemblFungi"/>
</dbReference>
<dbReference type="HOGENOM" id="CLU_042324_1_0_1"/>
<dbReference type="Proteomes" id="UP000019373">
    <property type="component" value="Unassembled WGS sequence"/>
</dbReference>
<keyword evidence="4" id="KW-0547">Nucleotide-binding</keyword>
<dbReference type="InterPro" id="IPR003959">
    <property type="entry name" value="ATPase_AAA_core"/>
</dbReference>
<dbReference type="Pfam" id="PF21960">
    <property type="entry name" value="RCF1-5-like_lid"/>
    <property type="match status" value="1"/>
</dbReference>
<keyword evidence="5" id="KW-0067">ATP-binding</keyword>
<dbReference type="OMA" id="GCQSGSF"/>
<evidence type="ECO:0000256" key="6">
    <source>
        <dbReference type="ARBA" id="ARBA00023242"/>
    </source>
</evidence>
<evidence type="ECO:0000256" key="3">
    <source>
        <dbReference type="ARBA" id="ARBA00022705"/>
    </source>
</evidence>
<dbReference type="GO" id="GO:0005524">
    <property type="term" value="F:ATP binding"/>
    <property type="evidence" value="ECO:0007669"/>
    <property type="project" value="UniProtKB-KW"/>
</dbReference>
<evidence type="ECO:0000313" key="10">
    <source>
        <dbReference type="Proteomes" id="UP000019373"/>
    </source>
</evidence>
<dbReference type="eggNOG" id="KOG0989">
    <property type="taxonomic scope" value="Eukaryota"/>
</dbReference>
<evidence type="ECO:0000259" key="8">
    <source>
        <dbReference type="SMART" id="SM00382"/>
    </source>
</evidence>
<evidence type="ECO:0000313" key="9">
    <source>
        <dbReference type="EMBL" id="ERF72257.1"/>
    </source>
</evidence>
<dbReference type="InterPro" id="IPR008921">
    <property type="entry name" value="DNA_pol3_clamp-load_cplx_C"/>
</dbReference>
<feature type="compositionally biased region" description="Low complexity" evidence="7">
    <location>
        <begin position="10"/>
        <end position="29"/>
    </location>
</feature>
<dbReference type="EMBL" id="KE721111">
    <property type="protein sequence ID" value="ERF72257.1"/>
    <property type="molecule type" value="Genomic_DNA"/>
</dbReference>
<dbReference type="Gene3D" id="1.10.8.60">
    <property type="match status" value="1"/>
</dbReference>
<proteinExistence type="inferred from homology"/>
<accession>U1G4L7</accession>
<dbReference type="SUPFAM" id="SSF48019">
    <property type="entry name" value="post-AAA+ oligomerization domain-like"/>
    <property type="match status" value="1"/>
</dbReference>
<dbReference type="RefSeq" id="XP_007802102.1">
    <property type="nucleotide sequence ID" value="XM_007803911.1"/>
</dbReference>
<dbReference type="InterPro" id="IPR013748">
    <property type="entry name" value="Rep_factorC_C"/>
</dbReference>
<evidence type="ECO:0000256" key="1">
    <source>
        <dbReference type="ARBA" id="ARBA00004123"/>
    </source>
</evidence>
<feature type="region of interest" description="Disordered" evidence="7">
    <location>
        <begin position="1"/>
        <end position="34"/>
    </location>
</feature>
<feature type="domain" description="AAA+ ATPase" evidence="8">
    <location>
        <begin position="65"/>
        <end position="295"/>
    </location>
</feature>
<dbReference type="OrthoDB" id="4199794at2759"/>
<dbReference type="GO" id="GO:0007062">
    <property type="term" value="P:sister chromatid cohesion"/>
    <property type="evidence" value="ECO:0007669"/>
    <property type="project" value="EnsemblFungi"/>
</dbReference>
<dbReference type="InterPro" id="IPR047854">
    <property type="entry name" value="RFC_lid"/>
</dbReference>
<evidence type="ECO:0000256" key="5">
    <source>
        <dbReference type="ARBA" id="ARBA00022840"/>
    </source>
</evidence>
<gene>
    <name evidence="9" type="ORF">EPUS_02144</name>
</gene>
<dbReference type="GO" id="GO:1902983">
    <property type="term" value="P:DNA strand elongation involved in mitotic DNA replication"/>
    <property type="evidence" value="ECO:0007669"/>
    <property type="project" value="EnsemblFungi"/>
</dbReference>
<organism evidence="9 10">
    <name type="scientific">Endocarpon pusillum (strain Z07020 / HMAS-L-300199)</name>
    <name type="common">Lichen-forming fungus</name>
    <dbReference type="NCBI Taxonomy" id="1263415"/>
    <lineage>
        <taxon>Eukaryota</taxon>
        <taxon>Fungi</taxon>
        <taxon>Dikarya</taxon>
        <taxon>Ascomycota</taxon>
        <taxon>Pezizomycotina</taxon>
        <taxon>Eurotiomycetes</taxon>
        <taxon>Chaetothyriomycetidae</taxon>
        <taxon>Verrucariales</taxon>
        <taxon>Verrucariaceae</taxon>
        <taxon>Endocarpon</taxon>
    </lineage>
</organism>
<dbReference type="GO" id="GO:0033314">
    <property type="term" value="P:mitotic DNA replication checkpoint signaling"/>
    <property type="evidence" value="ECO:0007669"/>
    <property type="project" value="EnsemblFungi"/>
</dbReference>
<dbReference type="GO" id="GO:0031390">
    <property type="term" value="C:Ctf18 RFC-like complex"/>
    <property type="evidence" value="ECO:0007669"/>
    <property type="project" value="EnsemblFungi"/>
</dbReference>
<reference evidence="10" key="1">
    <citation type="journal article" date="2014" name="BMC Genomics">
        <title>Genome characteristics reveal the impact of lichenization on lichen-forming fungus Endocarpon pusillum Hedwig (Verrucariales, Ascomycota).</title>
        <authorList>
            <person name="Wang Y.-Y."/>
            <person name="Liu B."/>
            <person name="Zhang X.-Y."/>
            <person name="Zhou Q.-M."/>
            <person name="Zhang T."/>
            <person name="Li H."/>
            <person name="Yu Y.-F."/>
            <person name="Zhang X.-L."/>
            <person name="Hao X.-Y."/>
            <person name="Wang M."/>
            <person name="Wang L."/>
            <person name="Wei J.-C."/>
        </authorList>
    </citation>
    <scope>NUCLEOTIDE SEQUENCE [LARGE SCALE GENOMIC DNA]</scope>
    <source>
        <strain evidence="10">Z07020 / HMAS-L-300199</strain>
    </source>
</reference>
<dbReference type="GO" id="GO:0006272">
    <property type="term" value="P:leading strand elongation"/>
    <property type="evidence" value="ECO:0007669"/>
    <property type="project" value="EnsemblFungi"/>
</dbReference>
<keyword evidence="6" id="KW-0539">Nucleus</keyword>
<dbReference type="Gene3D" id="1.20.272.10">
    <property type="match status" value="1"/>
</dbReference>